<keyword evidence="2" id="KW-1185">Reference proteome</keyword>
<protein>
    <submittedName>
        <fullName evidence="1">Uncharacterized protein</fullName>
    </submittedName>
</protein>
<comment type="caution">
    <text evidence="1">The sequence shown here is derived from an EMBL/GenBank/DDBJ whole genome shotgun (WGS) entry which is preliminary data.</text>
</comment>
<evidence type="ECO:0000313" key="1">
    <source>
        <dbReference type="EMBL" id="KAG0139210.1"/>
    </source>
</evidence>
<proteinExistence type="predicted"/>
<evidence type="ECO:0000313" key="2">
    <source>
        <dbReference type="Proteomes" id="UP000886653"/>
    </source>
</evidence>
<dbReference type="EMBL" id="MU167707">
    <property type="protein sequence ID" value="KAG0139210.1"/>
    <property type="molecule type" value="Genomic_DNA"/>
</dbReference>
<sequence length="50" mass="5343">MDQTYASLGATVADTTLTDMPTKFDEVKSYLAGETSAQAGEAIGAFWMHL</sequence>
<dbReference type="Proteomes" id="UP000886653">
    <property type="component" value="Unassembled WGS sequence"/>
</dbReference>
<reference evidence="1" key="1">
    <citation type="submission" date="2013-11" db="EMBL/GenBank/DDBJ databases">
        <title>Genome sequence of the fusiform rust pathogen reveals effectors for host alternation and coevolution with pine.</title>
        <authorList>
            <consortium name="DOE Joint Genome Institute"/>
            <person name="Smith K."/>
            <person name="Pendleton A."/>
            <person name="Kubisiak T."/>
            <person name="Anderson C."/>
            <person name="Salamov A."/>
            <person name="Aerts A."/>
            <person name="Riley R."/>
            <person name="Clum A."/>
            <person name="Lindquist E."/>
            <person name="Ence D."/>
            <person name="Campbell M."/>
            <person name="Kronenberg Z."/>
            <person name="Feau N."/>
            <person name="Dhillon B."/>
            <person name="Hamelin R."/>
            <person name="Burleigh J."/>
            <person name="Smith J."/>
            <person name="Yandell M."/>
            <person name="Nelson C."/>
            <person name="Grigoriev I."/>
            <person name="Davis J."/>
        </authorList>
    </citation>
    <scope>NUCLEOTIDE SEQUENCE</scope>
    <source>
        <strain evidence="1">G11</strain>
    </source>
</reference>
<accession>A0A9P6T577</accession>
<organism evidence="1 2">
    <name type="scientific">Cronartium quercuum f. sp. fusiforme G11</name>
    <dbReference type="NCBI Taxonomy" id="708437"/>
    <lineage>
        <taxon>Eukaryota</taxon>
        <taxon>Fungi</taxon>
        <taxon>Dikarya</taxon>
        <taxon>Basidiomycota</taxon>
        <taxon>Pucciniomycotina</taxon>
        <taxon>Pucciniomycetes</taxon>
        <taxon>Pucciniales</taxon>
        <taxon>Coleosporiaceae</taxon>
        <taxon>Cronartium</taxon>
    </lineage>
</organism>
<name>A0A9P6T577_9BASI</name>
<gene>
    <name evidence="1" type="ORF">CROQUDRAFT_101951</name>
</gene>
<dbReference type="AlphaFoldDB" id="A0A9P6T577"/>